<dbReference type="AlphaFoldDB" id="A0A1J9P3Q5"/>
<organism evidence="2 3">
    <name type="scientific">Emergomyces pasteurianus Ep9510</name>
    <dbReference type="NCBI Taxonomy" id="1447872"/>
    <lineage>
        <taxon>Eukaryota</taxon>
        <taxon>Fungi</taxon>
        <taxon>Dikarya</taxon>
        <taxon>Ascomycota</taxon>
        <taxon>Pezizomycotina</taxon>
        <taxon>Eurotiomycetes</taxon>
        <taxon>Eurotiomycetidae</taxon>
        <taxon>Onygenales</taxon>
        <taxon>Ajellomycetaceae</taxon>
        <taxon>Emergomyces</taxon>
    </lineage>
</organism>
<dbReference type="Proteomes" id="UP000182235">
    <property type="component" value="Unassembled WGS sequence"/>
</dbReference>
<gene>
    <name evidence="2" type="ORF">AJ78_08304</name>
</gene>
<protein>
    <recommendedName>
        <fullName evidence="4">Protein kinase domain-containing protein</fullName>
    </recommendedName>
</protein>
<evidence type="ECO:0000313" key="2">
    <source>
        <dbReference type="EMBL" id="OJD10774.1"/>
    </source>
</evidence>
<accession>A0A1J9P3Q5</accession>
<dbReference type="SUPFAM" id="SSF56112">
    <property type="entry name" value="Protein kinase-like (PK-like)"/>
    <property type="match status" value="1"/>
</dbReference>
<dbReference type="OrthoDB" id="2156052at2759"/>
<dbReference type="InterPro" id="IPR011009">
    <property type="entry name" value="Kinase-like_dom_sf"/>
</dbReference>
<dbReference type="EMBL" id="LGRN01000693">
    <property type="protein sequence ID" value="OJD10774.1"/>
    <property type="molecule type" value="Genomic_DNA"/>
</dbReference>
<feature type="compositionally biased region" description="Polar residues" evidence="1">
    <location>
        <begin position="444"/>
        <end position="455"/>
    </location>
</feature>
<dbReference type="STRING" id="1447872.A0A1J9P3Q5"/>
<name>A0A1J9P3Q5_9EURO</name>
<evidence type="ECO:0000256" key="1">
    <source>
        <dbReference type="SAM" id="MobiDB-lite"/>
    </source>
</evidence>
<sequence>MFENHENLLQTSEESDVQLLNEFSTKNLKSDSFCIHRINDFINTLITTVEYKPPHKLSVENLRSGLRSMNLWEEIVQSDTIPKSDTPNKDKKLRYNAEHLTCSVLVQEYHVMIQAGLEYFYITNGFAIILLRVPYDDPSTLYYYLCEPNMDVISQNPEVFCQSKTAIARILCLCLMSFLLNIRDQEWRNDARSQLHIWKTSFDFTRSQIPDEKLQQTPPGSEYASSEYMPSEHLSSSSLQPGHRVSTRSQATCAPMDTSPLSDHMDSFDFDSNQAAHGRKRGISQVMSSPPSQRSSARPAGPRPSSSQSQHTARYSQCSAVPVFLGTIDLKLFLFLHGAGDIRHMLLMGWAGESIDNVKDKEVLSREISRSKKEIRMLGVVHKDLRPVNMLWNDELRRVLIIDFHRSDIDRRPMKRQVGPLKRSLHQVDRSKQPCINSGWAGHSSMTESDVQSSA</sequence>
<reference evidence="2 3" key="1">
    <citation type="submission" date="2015-07" db="EMBL/GenBank/DDBJ databases">
        <title>Emmonsia species relationships and genome sequence.</title>
        <authorList>
            <consortium name="The Broad Institute Genomics Platform"/>
            <person name="Cuomo C.A."/>
            <person name="Munoz J.F."/>
            <person name="Imamovic A."/>
            <person name="Priest M.E."/>
            <person name="Young S."/>
            <person name="Clay O.K."/>
            <person name="McEwen J.G."/>
        </authorList>
    </citation>
    <scope>NUCLEOTIDE SEQUENCE [LARGE SCALE GENOMIC DNA]</scope>
    <source>
        <strain evidence="2 3">UAMH 9510</strain>
    </source>
</reference>
<evidence type="ECO:0008006" key="4">
    <source>
        <dbReference type="Google" id="ProtNLM"/>
    </source>
</evidence>
<comment type="caution">
    <text evidence="2">The sequence shown here is derived from an EMBL/GenBank/DDBJ whole genome shotgun (WGS) entry which is preliminary data.</text>
</comment>
<feature type="compositionally biased region" description="Low complexity" evidence="1">
    <location>
        <begin position="288"/>
        <end position="310"/>
    </location>
</feature>
<dbReference type="VEuPathDB" id="FungiDB:AJ78_08304"/>
<evidence type="ECO:0000313" key="3">
    <source>
        <dbReference type="Proteomes" id="UP000182235"/>
    </source>
</evidence>
<feature type="region of interest" description="Disordered" evidence="1">
    <location>
        <begin position="209"/>
        <end position="313"/>
    </location>
</feature>
<keyword evidence="3" id="KW-1185">Reference proteome</keyword>
<proteinExistence type="predicted"/>
<dbReference type="Gene3D" id="1.10.510.10">
    <property type="entry name" value="Transferase(Phosphotransferase) domain 1"/>
    <property type="match status" value="1"/>
</dbReference>
<feature type="region of interest" description="Disordered" evidence="1">
    <location>
        <begin position="433"/>
        <end position="455"/>
    </location>
</feature>